<accession>A0ACC0D036</accession>
<reference evidence="1 2" key="1">
    <citation type="journal article" date="2022" name="New Phytol.">
        <title>Ecological generalism drives hyperdiversity of secondary metabolite gene clusters in xylarialean endophytes.</title>
        <authorList>
            <person name="Franco M.E.E."/>
            <person name="Wisecaver J.H."/>
            <person name="Arnold A.E."/>
            <person name="Ju Y.M."/>
            <person name="Slot J.C."/>
            <person name="Ahrendt S."/>
            <person name="Moore L.P."/>
            <person name="Eastman K.E."/>
            <person name="Scott K."/>
            <person name="Konkel Z."/>
            <person name="Mondo S.J."/>
            <person name="Kuo A."/>
            <person name="Hayes R.D."/>
            <person name="Haridas S."/>
            <person name="Andreopoulos B."/>
            <person name="Riley R."/>
            <person name="LaButti K."/>
            <person name="Pangilinan J."/>
            <person name="Lipzen A."/>
            <person name="Amirebrahimi M."/>
            <person name="Yan J."/>
            <person name="Adam C."/>
            <person name="Keymanesh K."/>
            <person name="Ng V."/>
            <person name="Louie K."/>
            <person name="Northen T."/>
            <person name="Drula E."/>
            <person name="Henrissat B."/>
            <person name="Hsieh H.M."/>
            <person name="Youens-Clark K."/>
            <person name="Lutzoni F."/>
            <person name="Miadlikowska J."/>
            <person name="Eastwood D.C."/>
            <person name="Hamelin R.C."/>
            <person name="Grigoriev I.V."/>
            <person name="U'Ren J.M."/>
        </authorList>
    </citation>
    <scope>NUCLEOTIDE SEQUENCE [LARGE SCALE GENOMIC DNA]</scope>
    <source>
        <strain evidence="1 2">ER1909</strain>
    </source>
</reference>
<organism evidence="1 2">
    <name type="scientific">Hypoxylon rubiginosum</name>
    <dbReference type="NCBI Taxonomy" id="110542"/>
    <lineage>
        <taxon>Eukaryota</taxon>
        <taxon>Fungi</taxon>
        <taxon>Dikarya</taxon>
        <taxon>Ascomycota</taxon>
        <taxon>Pezizomycotina</taxon>
        <taxon>Sordariomycetes</taxon>
        <taxon>Xylariomycetidae</taxon>
        <taxon>Xylariales</taxon>
        <taxon>Hypoxylaceae</taxon>
        <taxon>Hypoxylon</taxon>
    </lineage>
</organism>
<name>A0ACC0D036_9PEZI</name>
<protein>
    <submittedName>
        <fullName evidence="1">Heterokaryon incompatibility protein-domain-containing protein</fullName>
    </submittedName>
</protein>
<evidence type="ECO:0000313" key="1">
    <source>
        <dbReference type="EMBL" id="KAI6086089.1"/>
    </source>
</evidence>
<dbReference type="EMBL" id="MU394319">
    <property type="protein sequence ID" value="KAI6086089.1"/>
    <property type="molecule type" value="Genomic_DNA"/>
</dbReference>
<keyword evidence="2" id="KW-1185">Reference proteome</keyword>
<comment type="caution">
    <text evidence="1">The sequence shown here is derived from an EMBL/GenBank/DDBJ whole genome shotgun (WGS) entry which is preliminary data.</text>
</comment>
<dbReference type="Proteomes" id="UP001497680">
    <property type="component" value="Unassembled WGS sequence"/>
</dbReference>
<sequence>MSEITTACVCRDLHYGCDAATCAQARYAGKGGAKMPLKEYRRRATEGCQACSIIVNALSIPQIKSAWQASIAQALQSGNDEVIWELAEDEEEIRIEIESPKRMSNTAGSWFLRTRASGSSQHWRHFNFWRDPATASENASCEAFLPRSCHPVERTDSTEALEHLKSWLKKCDDTHECRQKKDTKLPTHLVKVTDKKVRVVNTEARGWYKRGRYTTLSHRWGANETFKLTMGNATKMNDNIPWDSIPKTYQDAIKITRELGVDYIWIDSLCIVQDNLEDWKRESIRMRTVYGNSYLNIAGYHALDSNGGLFSSSPLLQRFPAHPVPGSAGIYIRQQPHMTHYEYGSNYSGSNHRALLSRGWVLQERLLSPRVVYYDREELKWECNEAKDCQCSGMVVISNFKSDYMSALRDLGRPMPLPFAWMRIAERYSNSYLTYDADRAIALAGVAEQALKSGRGGRYLAGVWESGLAHQLCWEISNTYRKPEAYLAPSWSWLSVFGSVHYSNRMDFDMNASHVDVDITEAECTTTNNQAGAITGGFLKVSGRGVRLRAEINNLGSTTTPPTYRLAHAETGIELGVRVQADYVMSEDRVRAVRDVFFLFWGNIYPYRNTFLVLRQVPGDERKFERLGICRAQGKEVGLPHDLYKKEDIIIV</sequence>
<proteinExistence type="predicted"/>
<evidence type="ECO:0000313" key="2">
    <source>
        <dbReference type="Proteomes" id="UP001497680"/>
    </source>
</evidence>
<gene>
    <name evidence="1" type="ORF">F4821DRAFT_140826</name>
</gene>